<gene>
    <name evidence="1" type="ORF">METZ01_LOCUS401974</name>
</gene>
<proteinExistence type="predicted"/>
<sequence>VSGFNMGPYFSITQLKPMAFTFEYLPTYSFSLKQFHHSATFKRHPWGKESQEINITYHDEISSNDSWMRDNGYNIGSSMFFGKDYKDYFHKKGYSIDYTHRFTNEITSTNRFSNTNQIFLPTLLNYKNNLFKKRGLENRANFHTAPYQFEDGRHVNIQTIFTMNRLNTIMIKKLTYTVTLSDTGQYRPHNEGPPKVYLIAESGGWPSSSYKMNQQSAFRTSELFGGMVEIKYNLNSTDSTNVQQDSIYTVKYSYDITIPPLPPGSHAYRFLIDSTRYDIDDE</sequence>
<feature type="non-terminal residue" evidence="1">
    <location>
        <position position="282"/>
    </location>
</feature>
<feature type="non-terminal residue" evidence="1">
    <location>
        <position position="1"/>
    </location>
</feature>
<protein>
    <submittedName>
        <fullName evidence="1">Uncharacterized protein</fullName>
    </submittedName>
</protein>
<evidence type="ECO:0000313" key="1">
    <source>
        <dbReference type="EMBL" id="SVD49120.1"/>
    </source>
</evidence>
<dbReference type="AlphaFoldDB" id="A0A382VRX3"/>
<dbReference type="EMBL" id="UINC01154053">
    <property type="protein sequence ID" value="SVD49120.1"/>
    <property type="molecule type" value="Genomic_DNA"/>
</dbReference>
<name>A0A382VRX3_9ZZZZ</name>
<accession>A0A382VRX3</accession>
<reference evidence="1" key="1">
    <citation type="submission" date="2018-05" db="EMBL/GenBank/DDBJ databases">
        <authorList>
            <person name="Lanie J.A."/>
            <person name="Ng W.-L."/>
            <person name="Kazmierczak K.M."/>
            <person name="Andrzejewski T.M."/>
            <person name="Davidsen T.M."/>
            <person name="Wayne K.J."/>
            <person name="Tettelin H."/>
            <person name="Glass J.I."/>
            <person name="Rusch D."/>
            <person name="Podicherti R."/>
            <person name="Tsui H.-C.T."/>
            <person name="Winkler M.E."/>
        </authorList>
    </citation>
    <scope>NUCLEOTIDE SEQUENCE</scope>
</reference>
<organism evidence="1">
    <name type="scientific">marine metagenome</name>
    <dbReference type="NCBI Taxonomy" id="408172"/>
    <lineage>
        <taxon>unclassified sequences</taxon>
        <taxon>metagenomes</taxon>
        <taxon>ecological metagenomes</taxon>
    </lineage>
</organism>